<sequence>MHRLLLVVVLVTCVKLLLIPSYRSTDFEVHRNWLSITFNLPISKWYTEATSEWTLDYPPLFAWLEYAYSQFAPIFDSEMLNISSVPYESPLTILFQRLTVIFSDIFYIYGVMQWCKILSENRKLKTTFEGDEWFHPQLIISMLFLWNPGLLLVDHIHFQYNGFLNGIFLLSLAKMVQKSELWSAFWFAVLLNFKHIYLYVAPAYFVYLLKNYCFDDNLKFKLRNFLQLSAVVGSVFVYSLGPFILVGKFVELIQRLFPFKRGLTHAYWAPNFWAIYNTVDKSLGTVLSKNSETAAMTGGLVKEFKHQVLPNVTPTATMILVVVSMLAAQSKSKDEKKKQKELKKKCRKASKKSDHKECKGIHGWGKPDSGSDSD</sequence>
<comment type="subcellular location">
    <subcellularLocation>
        <location evidence="1 10">Endoplasmic reticulum membrane</location>
        <topology evidence="1 10">Multi-pass membrane protein</topology>
    </subcellularLocation>
</comment>
<keyword evidence="7 10" id="KW-0256">Endoplasmic reticulum</keyword>
<evidence type="ECO:0000256" key="8">
    <source>
        <dbReference type="ARBA" id="ARBA00022989"/>
    </source>
</evidence>
<keyword evidence="5 10" id="KW-0808">Transferase</keyword>
<keyword evidence="9 10" id="KW-0472">Membrane</keyword>
<evidence type="ECO:0000256" key="12">
    <source>
        <dbReference type="SAM" id="SignalP"/>
    </source>
</evidence>
<dbReference type="OrthoDB" id="1689333at2759"/>
<comment type="caution">
    <text evidence="10">Lacks conserved residue(s) required for the propagation of feature annotation.</text>
</comment>
<keyword evidence="4 10" id="KW-0328">Glycosyltransferase</keyword>
<evidence type="ECO:0000313" key="14">
    <source>
        <dbReference type="Proteomes" id="UP000285301"/>
    </source>
</evidence>
<dbReference type="InterPro" id="IPR004856">
    <property type="entry name" value="Glyco_trans_ALG6/ALG8"/>
</dbReference>
<evidence type="ECO:0000256" key="2">
    <source>
        <dbReference type="ARBA" id="ARBA00004922"/>
    </source>
</evidence>
<dbReference type="EC" id="2.4.1.-" evidence="10"/>
<evidence type="ECO:0000256" key="11">
    <source>
        <dbReference type="SAM" id="MobiDB-lite"/>
    </source>
</evidence>
<comment type="pathway">
    <text evidence="2 10">Protein modification; protein glycosylation.</text>
</comment>
<gene>
    <name evidence="13" type="ORF">B4U79_03242</name>
</gene>
<dbReference type="PANTHER" id="PTHR12413">
    <property type="entry name" value="DOLICHYL GLYCOSYLTRANSFERASE"/>
    <property type="match status" value="1"/>
</dbReference>
<dbReference type="UniPathway" id="UPA00378"/>
<name>A0A443RAJ5_9ACAR</name>
<reference evidence="13 14" key="1">
    <citation type="journal article" date="2018" name="Gigascience">
        <title>Genomes of trombidid mites reveal novel predicted allergens and laterally-transferred genes associated with secondary metabolism.</title>
        <authorList>
            <person name="Dong X."/>
            <person name="Chaisiri K."/>
            <person name="Xia D."/>
            <person name="Armstrong S.D."/>
            <person name="Fang Y."/>
            <person name="Donnelly M.J."/>
            <person name="Kadowaki T."/>
            <person name="McGarry J.W."/>
            <person name="Darby A.C."/>
            <person name="Makepeace B.L."/>
        </authorList>
    </citation>
    <scope>NUCLEOTIDE SEQUENCE [LARGE SCALE GENOMIC DNA]</scope>
    <source>
        <strain evidence="13">UoL-WK</strain>
    </source>
</reference>
<feature type="compositionally biased region" description="Basic residues" evidence="11">
    <location>
        <begin position="339"/>
        <end position="350"/>
    </location>
</feature>
<feature type="chain" id="PRO_5018983318" description="Alpha-1,3-glucosyltransferase" evidence="12">
    <location>
        <begin position="17"/>
        <end position="374"/>
    </location>
</feature>
<feature type="region of interest" description="Disordered" evidence="11">
    <location>
        <begin position="330"/>
        <end position="374"/>
    </location>
</feature>
<dbReference type="EMBL" id="NCKU01001370">
    <property type="protein sequence ID" value="RWS12283.1"/>
    <property type="molecule type" value="Genomic_DNA"/>
</dbReference>
<dbReference type="GO" id="GO:0042283">
    <property type="term" value="F:dolichyl pyrophosphate Glc1Man9GlcNAc2 alpha-1,3-glucosyltransferase activity"/>
    <property type="evidence" value="ECO:0007669"/>
    <property type="project" value="TreeGrafter"/>
</dbReference>
<evidence type="ECO:0000256" key="9">
    <source>
        <dbReference type="ARBA" id="ARBA00023136"/>
    </source>
</evidence>
<dbReference type="Proteomes" id="UP000285301">
    <property type="component" value="Unassembled WGS sequence"/>
</dbReference>
<evidence type="ECO:0000256" key="10">
    <source>
        <dbReference type="RuleBase" id="RU363110"/>
    </source>
</evidence>
<comment type="similarity">
    <text evidence="3 10">Belongs to the ALG6/ALG8 glucosyltransferase family.</text>
</comment>
<dbReference type="Pfam" id="PF03155">
    <property type="entry name" value="Alg6_Alg8"/>
    <property type="match status" value="1"/>
</dbReference>
<evidence type="ECO:0000256" key="5">
    <source>
        <dbReference type="ARBA" id="ARBA00022679"/>
    </source>
</evidence>
<dbReference type="PANTHER" id="PTHR12413:SF2">
    <property type="entry name" value="DOLICHYL PYROPHOSPHATE GLC1MAN9GLCNAC2 ALPHA-1,3-GLUCOSYLTRANSFERASE-RELATED"/>
    <property type="match status" value="1"/>
</dbReference>
<evidence type="ECO:0000256" key="6">
    <source>
        <dbReference type="ARBA" id="ARBA00022692"/>
    </source>
</evidence>
<keyword evidence="8 10" id="KW-1133">Transmembrane helix</keyword>
<organism evidence="13 14">
    <name type="scientific">Dinothrombium tinctorium</name>
    <dbReference type="NCBI Taxonomy" id="1965070"/>
    <lineage>
        <taxon>Eukaryota</taxon>
        <taxon>Metazoa</taxon>
        <taxon>Ecdysozoa</taxon>
        <taxon>Arthropoda</taxon>
        <taxon>Chelicerata</taxon>
        <taxon>Arachnida</taxon>
        <taxon>Acari</taxon>
        <taxon>Acariformes</taxon>
        <taxon>Trombidiformes</taxon>
        <taxon>Prostigmata</taxon>
        <taxon>Anystina</taxon>
        <taxon>Parasitengona</taxon>
        <taxon>Trombidioidea</taxon>
        <taxon>Trombidiidae</taxon>
        <taxon>Dinothrombium</taxon>
    </lineage>
</organism>
<dbReference type="GO" id="GO:0006487">
    <property type="term" value="P:protein N-linked glycosylation"/>
    <property type="evidence" value="ECO:0007669"/>
    <property type="project" value="TreeGrafter"/>
</dbReference>
<dbReference type="AlphaFoldDB" id="A0A443RAJ5"/>
<keyword evidence="6 10" id="KW-0812">Transmembrane</keyword>
<evidence type="ECO:0000256" key="4">
    <source>
        <dbReference type="ARBA" id="ARBA00022676"/>
    </source>
</evidence>
<keyword evidence="14" id="KW-1185">Reference proteome</keyword>
<evidence type="ECO:0000256" key="1">
    <source>
        <dbReference type="ARBA" id="ARBA00004477"/>
    </source>
</evidence>
<comment type="caution">
    <text evidence="13">The sequence shown here is derived from an EMBL/GenBank/DDBJ whole genome shotgun (WGS) entry which is preliminary data.</text>
</comment>
<evidence type="ECO:0000313" key="13">
    <source>
        <dbReference type="EMBL" id="RWS12283.1"/>
    </source>
</evidence>
<feature type="transmembrane region" description="Helical" evidence="10">
    <location>
        <begin position="183"/>
        <end position="205"/>
    </location>
</feature>
<protein>
    <recommendedName>
        <fullName evidence="10">Alpha-1,3-glucosyltransferase</fullName>
        <ecNumber evidence="10">2.4.1.-</ecNumber>
    </recommendedName>
</protein>
<keyword evidence="12" id="KW-0732">Signal</keyword>
<proteinExistence type="inferred from homology"/>
<accession>A0A443RAJ5</accession>
<dbReference type="STRING" id="1965070.A0A443RAJ5"/>
<feature type="compositionally biased region" description="Basic and acidic residues" evidence="11">
    <location>
        <begin position="351"/>
        <end position="360"/>
    </location>
</feature>
<evidence type="ECO:0000256" key="3">
    <source>
        <dbReference type="ARBA" id="ARBA00008715"/>
    </source>
</evidence>
<feature type="transmembrane region" description="Helical" evidence="10">
    <location>
        <begin position="225"/>
        <end position="250"/>
    </location>
</feature>
<feature type="transmembrane region" description="Helical" evidence="10">
    <location>
        <begin position="93"/>
        <end position="112"/>
    </location>
</feature>
<feature type="signal peptide" evidence="12">
    <location>
        <begin position="1"/>
        <end position="16"/>
    </location>
</feature>
<dbReference type="GO" id="GO:0005789">
    <property type="term" value="C:endoplasmic reticulum membrane"/>
    <property type="evidence" value="ECO:0007669"/>
    <property type="project" value="UniProtKB-SubCell"/>
</dbReference>
<evidence type="ECO:0000256" key="7">
    <source>
        <dbReference type="ARBA" id="ARBA00022824"/>
    </source>
</evidence>